<dbReference type="Proteomes" id="UP000231259">
    <property type="component" value="Unassembled WGS sequence"/>
</dbReference>
<dbReference type="InterPro" id="IPR014001">
    <property type="entry name" value="Helicase_ATP-bd"/>
</dbReference>
<evidence type="ECO:0000313" key="3">
    <source>
        <dbReference type="Proteomes" id="UP000231259"/>
    </source>
</evidence>
<dbReference type="InterPro" id="IPR018975">
    <property type="entry name" value="Pseudomurein-binding_repeat"/>
</dbReference>
<keyword evidence="2" id="KW-0547">Nucleotide-binding</keyword>
<evidence type="ECO:0000259" key="1">
    <source>
        <dbReference type="PROSITE" id="PS51192"/>
    </source>
</evidence>
<dbReference type="InterPro" id="IPR027417">
    <property type="entry name" value="P-loop_NTPase"/>
</dbReference>
<dbReference type="AlphaFoldDB" id="A0A2G8R825"/>
<reference evidence="2 3" key="1">
    <citation type="submission" date="2013-09" db="EMBL/GenBank/DDBJ databases">
        <title>Genome sequencing of Phaeobacter antarcticus sp. nov. SM1211.</title>
        <authorList>
            <person name="Zhang X.-Y."/>
            <person name="Liu C."/>
            <person name="Chen X.-L."/>
            <person name="Xie B.-B."/>
            <person name="Qin Q.-L."/>
            <person name="Rong J.-C."/>
            <person name="Zhang Y.-Z."/>
        </authorList>
    </citation>
    <scope>NUCLEOTIDE SEQUENCE [LARGE SCALE GENOMIC DNA]</scope>
    <source>
        <strain evidence="2 3">SM1211</strain>
    </source>
</reference>
<dbReference type="EMBL" id="AWWI01000162">
    <property type="protein sequence ID" value="PIL17672.1"/>
    <property type="molecule type" value="Genomic_DNA"/>
</dbReference>
<keyword evidence="3" id="KW-1185">Reference proteome</keyword>
<proteinExistence type="predicted"/>
<gene>
    <name evidence="2" type="ORF">P775_23685</name>
</gene>
<comment type="caution">
    <text evidence="2">The sequence shown here is derived from an EMBL/GenBank/DDBJ whole genome shotgun (WGS) entry which is preliminary data.</text>
</comment>
<feature type="domain" description="Helicase ATP-binding" evidence="1">
    <location>
        <begin position="33"/>
        <end position="212"/>
    </location>
</feature>
<dbReference type="SUPFAM" id="SSF52540">
    <property type="entry name" value="P-loop containing nucleoside triphosphate hydrolases"/>
    <property type="match status" value="1"/>
</dbReference>
<dbReference type="PROSITE" id="PS51192">
    <property type="entry name" value="HELICASE_ATP_BIND_1"/>
    <property type="match status" value="1"/>
</dbReference>
<name>A0A2G8R825_9RHOB</name>
<evidence type="ECO:0000313" key="2">
    <source>
        <dbReference type="EMBL" id="PIL17672.1"/>
    </source>
</evidence>
<accession>A0A2G8R825</accession>
<dbReference type="Pfam" id="PF09373">
    <property type="entry name" value="PMBR"/>
    <property type="match status" value="1"/>
</dbReference>
<protein>
    <submittedName>
        <fullName evidence="2">DEAD/DEAH box helicase</fullName>
    </submittedName>
</protein>
<keyword evidence="2" id="KW-0347">Helicase</keyword>
<keyword evidence="2" id="KW-0067">ATP-binding</keyword>
<dbReference type="RefSeq" id="WP_099913107.1">
    <property type="nucleotide sequence ID" value="NZ_AWWI01000162.1"/>
</dbReference>
<keyword evidence="2" id="KW-0378">Hydrolase</keyword>
<sequence>MTLQVPSVSVNYAANGSSTKSNELGMREMQEGAYEKRGEQYLLIKSPPASGKSRALMFIALDKLHNQGLRQAIVVVPEKSIGSSFNDEPLSKYGFWADWTVQPGWNLCNAPGGDDGKVGAVGKFLASDDKILVCTHATFRFAVDKFGIEAFDDRLIAVDEFHHVSANPDNKLGTHLGALVARDKVHLVAMTGSYFRGDAEAVLSPEDEAKFDTFTYTYYQQLNGYKYLKTLDIGYFFYSGSYADDILKVLDPTEKTILHIPNVNSRESTKDKHREVEHIIDALGDWQGADPITGFQLVKTPDERVLRIADLVDDEPSKRDKVSAALKDSTQKNNRDHVDIIIALGMAKEGFDWIWCEHALTVGYRASLTEIVQIIGRATRDAEGKTRARFTNLIAEPDAAAEAVTEAVNDTLKAIAASLLMEQVLAPRFNFTPKTVKSGPVEGFDYGEGGYDPNKENVGFSEASGQFQIEIKGLVEPKSKEAKRICQEDLNEVITAFVQDKTTIERGLFDEELVPEELTQVRMGKIVGARFPELDAEDQEAVRQHAVAALNLTQKAKEIALSNRDDTETTGNTALIDGVRKFAMDVRELDIDLIDRINPFGEAYSILAKTMSEESLRQVQAVISAKKVQLSPDEARDLAKRAVKFKQERGRLPSITSPDPWEKKMAEGVAYLARMKQEAANG</sequence>
<dbReference type="OrthoDB" id="9803860at2"/>
<dbReference type="Gene3D" id="3.40.50.300">
    <property type="entry name" value="P-loop containing nucleotide triphosphate hydrolases"/>
    <property type="match status" value="2"/>
</dbReference>
<dbReference type="GO" id="GO:0004386">
    <property type="term" value="F:helicase activity"/>
    <property type="evidence" value="ECO:0007669"/>
    <property type="project" value="UniProtKB-KW"/>
</dbReference>
<organism evidence="2 3">
    <name type="scientific">Puniceibacterium antarcticum</name>
    <dbReference type="NCBI Taxonomy" id="1206336"/>
    <lineage>
        <taxon>Bacteria</taxon>
        <taxon>Pseudomonadati</taxon>
        <taxon>Pseudomonadota</taxon>
        <taxon>Alphaproteobacteria</taxon>
        <taxon>Rhodobacterales</taxon>
        <taxon>Paracoccaceae</taxon>
        <taxon>Puniceibacterium</taxon>
    </lineage>
</organism>